<reference evidence="3 4" key="1">
    <citation type="submission" date="2021-01" db="EMBL/GenBank/DDBJ databases">
        <title>Identification of strong promoters based on the transcriptome of Brevibacillus choshinensis.</title>
        <authorList>
            <person name="Yao D."/>
            <person name="Zhang K."/>
            <person name="Wu J."/>
        </authorList>
    </citation>
    <scope>NUCLEOTIDE SEQUENCE [LARGE SCALE GENOMIC DNA]</scope>
    <source>
        <strain evidence="3 4">HPD31-SP3</strain>
    </source>
</reference>
<keyword evidence="3" id="KW-0808">Transferase</keyword>
<dbReference type="SUPFAM" id="SSF52374">
    <property type="entry name" value="Nucleotidylyl transferase"/>
    <property type="match status" value="1"/>
</dbReference>
<organism evidence="3 4">
    <name type="scientific">Brevibacillus choshinensis</name>
    <dbReference type="NCBI Taxonomy" id="54911"/>
    <lineage>
        <taxon>Bacteria</taxon>
        <taxon>Bacillati</taxon>
        <taxon>Bacillota</taxon>
        <taxon>Bacilli</taxon>
        <taxon>Bacillales</taxon>
        <taxon>Paenibacillaceae</taxon>
        <taxon>Brevibacillus</taxon>
    </lineage>
</organism>
<dbReference type="InterPro" id="IPR027417">
    <property type="entry name" value="P-loop_NTPase"/>
</dbReference>
<dbReference type="NCBIfam" id="NF005988">
    <property type="entry name" value="PRK08099.1"/>
    <property type="match status" value="1"/>
</dbReference>
<feature type="domain" description="Cytidyltransferase-like" evidence="1">
    <location>
        <begin position="7"/>
        <end position="148"/>
    </location>
</feature>
<dbReference type="Proteomes" id="UP000596248">
    <property type="component" value="Chromosome"/>
</dbReference>
<dbReference type="SUPFAM" id="SSF52540">
    <property type="entry name" value="P-loop containing nucleoside triphosphate hydrolases"/>
    <property type="match status" value="1"/>
</dbReference>
<dbReference type="InterPro" id="IPR014729">
    <property type="entry name" value="Rossmann-like_a/b/a_fold"/>
</dbReference>
<dbReference type="Gene3D" id="3.40.50.620">
    <property type="entry name" value="HUPs"/>
    <property type="match status" value="1"/>
</dbReference>
<evidence type="ECO:0000313" key="4">
    <source>
        <dbReference type="Proteomes" id="UP000596248"/>
    </source>
</evidence>
<dbReference type="InterPro" id="IPR016429">
    <property type="entry name" value="NAD_NadR"/>
</dbReference>
<dbReference type="InterPro" id="IPR038727">
    <property type="entry name" value="NadR/Ttd14_AAA_dom"/>
</dbReference>
<dbReference type="PANTHER" id="PTHR37512">
    <property type="entry name" value="TRIFUNCTIONAL NAD BIOSYNTHESIS/REGULATOR PROTEIN NADR"/>
    <property type="match status" value="1"/>
</dbReference>
<dbReference type="PIRSF" id="PIRSF004776">
    <property type="entry name" value="NadR_NMNAT/RNK"/>
    <property type="match status" value="1"/>
</dbReference>
<dbReference type="Gene3D" id="3.40.50.300">
    <property type="entry name" value="P-loop containing nucleotide triphosphate hydrolases"/>
    <property type="match status" value="1"/>
</dbReference>
<keyword evidence="4" id="KW-1185">Reference proteome</keyword>
<gene>
    <name evidence="3" type="primary">nadR</name>
    <name evidence="3" type="ORF">JNE38_08305</name>
</gene>
<evidence type="ECO:0000259" key="1">
    <source>
        <dbReference type="Pfam" id="PF01467"/>
    </source>
</evidence>
<dbReference type="GO" id="GO:0050262">
    <property type="term" value="F:ribosylnicotinamide kinase activity"/>
    <property type="evidence" value="ECO:0007669"/>
    <property type="project" value="UniProtKB-EC"/>
</dbReference>
<evidence type="ECO:0000313" key="3">
    <source>
        <dbReference type="EMBL" id="QRG69122.1"/>
    </source>
</evidence>
<dbReference type="PANTHER" id="PTHR37512:SF1">
    <property type="entry name" value="NADR_TTD14 AAA DOMAIN-CONTAINING PROTEIN"/>
    <property type="match status" value="1"/>
</dbReference>
<dbReference type="Pfam" id="PF01467">
    <property type="entry name" value="CTP_transf_like"/>
    <property type="match status" value="1"/>
</dbReference>
<keyword evidence="3" id="KW-0418">Kinase</keyword>
<dbReference type="Pfam" id="PF13521">
    <property type="entry name" value="AAA_28"/>
    <property type="match status" value="1"/>
</dbReference>
<sequence length="352" mass="40504">MGTVGFIGGKFLPLHLGHVHAITQAACFCDELYVILSHSQIRDRKLCQAAGIQEMPYEVRLRWLSGLVKDMENVRVLAVEDTADSDEHYDWAAGAADIRRVIGKPIDFLFSSEIAYEPIFNKLYPEAKHIIIDAFRKQVPISATRIREDGVFAHWEYIPAIVRPTFVKKVVVVGTESCGKSTLTRYLAKMYNTVFVEEYGRTVCEEVGGCETILTEEYYPYIAYGHKMKEYEAIQQANKVLFIDTEAIVTQFYSELYTGRTFPVLDQVAREQQYDLWLYLEPDVPWVDDGLRVHGENRIRQENDEKLRKMLDDRGIPYVTIAGSYQDRLRQAMMHVDALLRKTSQSPQIQLD</sequence>
<name>A0ABX7FSG6_BRECH</name>
<dbReference type="GO" id="GO:0000309">
    <property type="term" value="F:nicotinamide-nucleotide adenylyltransferase activity"/>
    <property type="evidence" value="ECO:0007669"/>
    <property type="project" value="UniProtKB-EC"/>
</dbReference>
<evidence type="ECO:0000259" key="2">
    <source>
        <dbReference type="Pfam" id="PF13521"/>
    </source>
</evidence>
<dbReference type="InterPro" id="IPR052735">
    <property type="entry name" value="NAD_biosynth-regulator"/>
</dbReference>
<proteinExistence type="predicted"/>
<dbReference type="InterPro" id="IPR004821">
    <property type="entry name" value="Cyt_trans-like"/>
</dbReference>
<dbReference type="EC" id="2.7.7.1" evidence="3"/>
<feature type="domain" description="NadR/Ttd14 AAA" evidence="2">
    <location>
        <begin position="169"/>
        <end position="328"/>
    </location>
</feature>
<dbReference type="EMBL" id="CP069127">
    <property type="protein sequence ID" value="QRG69122.1"/>
    <property type="molecule type" value="Genomic_DNA"/>
</dbReference>
<protein>
    <submittedName>
        <fullName evidence="3">Multifunctional transcriptional regulator/nicotinamide-nucleotide adenylyltransferase/ribosylnicotinamide kinase NadR</fullName>
        <ecNumber evidence="3">2.7.1.22</ecNumber>
        <ecNumber evidence="3">2.7.7.1</ecNumber>
    </submittedName>
</protein>
<keyword evidence="3" id="KW-0548">Nucleotidyltransferase</keyword>
<dbReference type="NCBIfam" id="TIGR00125">
    <property type="entry name" value="cyt_tran_rel"/>
    <property type="match status" value="1"/>
</dbReference>
<accession>A0ABX7FSG6</accession>
<dbReference type="RefSeq" id="WP_203356119.1">
    <property type="nucleotide sequence ID" value="NZ_CP069127.1"/>
</dbReference>
<dbReference type="EC" id="2.7.1.22" evidence="3"/>